<reference evidence="5 6" key="1">
    <citation type="journal article" date="2016" name="Nat. Commun.">
        <title>Thousands of microbial genomes shed light on interconnected biogeochemical processes in an aquifer system.</title>
        <authorList>
            <person name="Anantharaman K."/>
            <person name="Brown C.T."/>
            <person name="Hug L.A."/>
            <person name="Sharon I."/>
            <person name="Castelle C.J."/>
            <person name="Probst A.J."/>
            <person name="Thomas B.C."/>
            <person name="Singh A."/>
            <person name="Wilkins M.J."/>
            <person name="Karaoz U."/>
            <person name="Brodie E.L."/>
            <person name="Williams K.H."/>
            <person name="Hubbard S.S."/>
            <person name="Banfield J.F."/>
        </authorList>
    </citation>
    <scope>NUCLEOTIDE SEQUENCE [LARGE SCALE GENOMIC DNA]</scope>
</reference>
<dbReference type="SUPFAM" id="SSF52009">
    <property type="entry name" value="Phosphohistidine domain"/>
    <property type="match status" value="1"/>
</dbReference>
<dbReference type="Proteomes" id="UP000176299">
    <property type="component" value="Unassembled WGS sequence"/>
</dbReference>
<protein>
    <recommendedName>
        <fullName evidence="4">PEP-utilising enzyme mobile domain-containing protein</fullName>
    </recommendedName>
</protein>
<dbReference type="InterPro" id="IPR008279">
    <property type="entry name" value="PEP-util_enz_mobile_dom"/>
</dbReference>
<dbReference type="Pfam" id="PF00391">
    <property type="entry name" value="PEP-utilizers"/>
    <property type="match status" value="1"/>
</dbReference>
<dbReference type="GO" id="GO:0005524">
    <property type="term" value="F:ATP binding"/>
    <property type="evidence" value="ECO:0007669"/>
    <property type="project" value="UniProtKB-KW"/>
</dbReference>
<comment type="similarity">
    <text evidence="1">Belongs to the PEP-utilizing enzyme family.</text>
</comment>
<evidence type="ECO:0000259" key="4">
    <source>
        <dbReference type="Pfam" id="PF00391"/>
    </source>
</evidence>
<accession>A0A1G1W486</accession>
<organism evidence="5 6">
    <name type="scientific">Candidatus Woykebacteria bacterium GWA1_44_8</name>
    <dbReference type="NCBI Taxonomy" id="1802591"/>
    <lineage>
        <taxon>Bacteria</taxon>
        <taxon>Candidatus Woykeibacteriota</taxon>
    </lineage>
</organism>
<dbReference type="InterPro" id="IPR036637">
    <property type="entry name" value="Phosphohistidine_dom_sf"/>
</dbReference>
<name>A0A1G1W486_9BACT</name>
<dbReference type="STRING" id="1802591.A2113_03595"/>
<dbReference type="EMBL" id="MHCN01000008">
    <property type="protein sequence ID" value="OGY22187.1"/>
    <property type="molecule type" value="Genomic_DNA"/>
</dbReference>
<comment type="caution">
    <text evidence="5">The sequence shown here is derived from an EMBL/GenBank/DDBJ whole genome shotgun (WGS) entry which is preliminary data.</text>
</comment>
<keyword evidence="2" id="KW-0547">Nucleotide-binding</keyword>
<keyword evidence="3" id="KW-0067">ATP-binding</keyword>
<dbReference type="InterPro" id="IPR006319">
    <property type="entry name" value="PEP_synth"/>
</dbReference>
<sequence>MDFGKKASGHPLEFTASRRFSSSFLFAFLPVQKRYPRKAVEPFFTRSYRDASIRAGICMKEFKLPKEIKKAAVSLEKIVAERMKGENRKDAEFRALILGTEIGDLHKYITHDKELNKSARAHGSKEDEALAYGQAFIQLAALAFLRKISISKALELAIKNWLDRDWKIKKSAVLKGLIKGLTAFPGKVEGEAFLADDISILSFPGNLILVTTRLKPDHSPILIANKPLAIVTDHGGVTSHGAIIARELGIICVVGTGEATKHISHGSKIRIVARKNGDARIILVA</sequence>
<gene>
    <name evidence="5" type="ORF">A2113_03595</name>
</gene>
<evidence type="ECO:0000256" key="3">
    <source>
        <dbReference type="ARBA" id="ARBA00022840"/>
    </source>
</evidence>
<evidence type="ECO:0000313" key="6">
    <source>
        <dbReference type="Proteomes" id="UP000176299"/>
    </source>
</evidence>
<proteinExistence type="inferred from homology"/>
<evidence type="ECO:0000256" key="1">
    <source>
        <dbReference type="ARBA" id="ARBA00007837"/>
    </source>
</evidence>
<dbReference type="GO" id="GO:0008986">
    <property type="term" value="F:pyruvate, water dikinase activity"/>
    <property type="evidence" value="ECO:0007669"/>
    <property type="project" value="InterPro"/>
</dbReference>
<evidence type="ECO:0000313" key="5">
    <source>
        <dbReference type="EMBL" id="OGY22187.1"/>
    </source>
</evidence>
<feature type="domain" description="PEP-utilising enzyme mobile" evidence="4">
    <location>
        <begin position="205"/>
        <end position="271"/>
    </location>
</feature>
<dbReference type="AlphaFoldDB" id="A0A1G1W486"/>
<dbReference type="PANTHER" id="PTHR43030">
    <property type="entry name" value="PHOSPHOENOLPYRUVATE SYNTHASE"/>
    <property type="match status" value="1"/>
</dbReference>
<dbReference type="Gene3D" id="3.50.30.10">
    <property type="entry name" value="Phosphohistidine domain"/>
    <property type="match status" value="1"/>
</dbReference>
<evidence type="ECO:0000256" key="2">
    <source>
        <dbReference type="ARBA" id="ARBA00022741"/>
    </source>
</evidence>
<dbReference type="PANTHER" id="PTHR43030:SF1">
    <property type="entry name" value="PHOSPHOENOLPYRUVATE SYNTHASE"/>
    <property type="match status" value="1"/>
</dbReference>